<keyword evidence="2" id="KW-1185">Reference proteome</keyword>
<evidence type="ECO:0000313" key="1">
    <source>
        <dbReference type="EMBL" id="KLU23758.1"/>
    </source>
</evidence>
<evidence type="ECO:0000313" key="2">
    <source>
        <dbReference type="Proteomes" id="UP000035963"/>
    </source>
</evidence>
<organism evidence="1 2">
    <name type="scientific">Caballeronia mineralivorans PML1(12)</name>
    <dbReference type="NCBI Taxonomy" id="908627"/>
    <lineage>
        <taxon>Bacteria</taxon>
        <taxon>Pseudomonadati</taxon>
        <taxon>Pseudomonadota</taxon>
        <taxon>Betaproteobacteria</taxon>
        <taxon>Burkholderiales</taxon>
        <taxon>Burkholderiaceae</taxon>
        <taxon>Caballeronia</taxon>
    </lineage>
</organism>
<dbReference type="AlphaFoldDB" id="A0A0J1FV81"/>
<sequence>MFADWRKRRGMSLIAAMTSDTRALPGTGAAAGNSDYFAYSDATWIAGVPDRTRDTPRIFLYPERFLLVVC</sequence>
<gene>
    <name evidence="1" type="ORF">EOS_24250</name>
</gene>
<comment type="caution">
    <text evidence="1">The sequence shown here is derived from an EMBL/GenBank/DDBJ whole genome shotgun (WGS) entry which is preliminary data.</text>
</comment>
<reference evidence="1 2" key="1">
    <citation type="journal article" date="2015" name="Genome Announc.">
        <title>Draft Genome Sequence of Burkholderia sp. Strain PML1(12), an Ectomycorrhizosphere-Inhabiting Bacterium with Effective Mineral-Weathering Ability.</title>
        <authorList>
            <person name="Uroz S."/>
            <person name="Oger P."/>
        </authorList>
    </citation>
    <scope>NUCLEOTIDE SEQUENCE [LARGE SCALE GENOMIC DNA]</scope>
    <source>
        <strain evidence="2">PML1(12)</strain>
    </source>
</reference>
<dbReference type="PATRIC" id="fig|908627.4.peg.5410"/>
<dbReference type="EMBL" id="AEJF01000143">
    <property type="protein sequence ID" value="KLU23758.1"/>
    <property type="molecule type" value="Genomic_DNA"/>
</dbReference>
<name>A0A0J1FV81_9BURK</name>
<proteinExistence type="predicted"/>
<accession>A0A0J1FV81</accession>
<dbReference type="Proteomes" id="UP000035963">
    <property type="component" value="Unassembled WGS sequence"/>
</dbReference>
<protein>
    <submittedName>
        <fullName evidence="1">Uncharacterized protein</fullName>
    </submittedName>
</protein>